<dbReference type="HOGENOM" id="CLU_1773389_0_0_6"/>
<reference evidence="1 2" key="1">
    <citation type="submission" date="2013-02" db="EMBL/GenBank/DDBJ databases">
        <title>The Genome Sequence of Acinetobacter sp. NIPH 899.</title>
        <authorList>
            <consortium name="The Broad Institute Genome Sequencing Platform"/>
            <consortium name="The Broad Institute Genome Sequencing Center for Infectious Disease"/>
            <person name="Cerqueira G."/>
            <person name="Feldgarden M."/>
            <person name="Courvalin P."/>
            <person name="Perichon B."/>
            <person name="Grillot-Courvalin C."/>
            <person name="Clermont D."/>
            <person name="Rocha E."/>
            <person name="Yoon E.-J."/>
            <person name="Nemec A."/>
            <person name="Walker B."/>
            <person name="Young S.K."/>
            <person name="Zeng Q."/>
            <person name="Gargeya S."/>
            <person name="Fitzgerald M."/>
            <person name="Haas B."/>
            <person name="Abouelleil A."/>
            <person name="Alvarado L."/>
            <person name="Arachchi H.M."/>
            <person name="Berlin A.M."/>
            <person name="Chapman S.B."/>
            <person name="Dewar J."/>
            <person name="Goldberg J."/>
            <person name="Griggs A."/>
            <person name="Gujja S."/>
            <person name="Hansen M."/>
            <person name="Howarth C."/>
            <person name="Imamovic A."/>
            <person name="Larimer J."/>
            <person name="McCowan C."/>
            <person name="Murphy C."/>
            <person name="Neiman D."/>
            <person name="Pearson M."/>
            <person name="Priest M."/>
            <person name="Roberts A."/>
            <person name="Saif S."/>
            <person name="Shea T."/>
            <person name="Sisk P."/>
            <person name="Sykes S."/>
            <person name="Wortman J."/>
            <person name="Nusbaum C."/>
            <person name="Birren B."/>
        </authorList>
    </citation>
    <scope>NUCLEOTIDE SEQUENCE [LARGE SCALE GENOMIC DNA]</scope>
    <source>
        <strain evidence="1 2">NIPH 899</strain>
    </source>
</reference>
<evidence type="ECO:0000313" key="1">
    <source>
        <dbReference type="EMBL" id="ENU98097.1"/>
    </source>
</evidence>
<dbReference type="AlphaFoldDB" id="N8WS77"/>
<dbReference type="Proteomes" id="UP000013070">
    <property type="component" value="Unassembled WGS sequence"/>
</dbReference>
<dbReference type="EMBL" id="APPE01000072">
    <property type="protein sequence ID" value="ENU98097.1"/>
    <property type="molecule type" value="Genomic_DNA"/>
</dbReference>
<accession>N8WS77</accession>
<comment type="caution">
    <text evidence="1">The sequence shown here is derived from an EMBL/GenBank/DDBJ whole genome shotgun (WGS) entry which is preliminary data.</text>
</comment>
<organism evidence="1 2">
    <name type="scientific">Acinetobacter variabilis</name>
    <dbReference type="NCBI Taxonomy" id="70346"/>
    <lineage>
        <taxon>Bacteria</taxon>
        <taxon>Pseudomonadati</taxon>
        <taxon>Pseudomonadota</taxon>
        <taxon>Gammaproteobacteria</taxon>
        <taxon>Moraxellales</taxon>
        <taxon>Moraxellaceae</taxon>
        <taxon>Acinetobacter</taxon>
    </lineage>
</organism>
<name>N8WS77_9GAMM</name>
<keyword evidence="2" id="KW-1185">Reference proteome</keyword>
<evidence type="ECO:0000313" key="2">
    <source>
        <dbReference type="Proteomes" id="UP000013070"/>
    </source>
</evidence>
<proteinExistence type="predicted"/>
<protein>
    <submittedName>
        <fullName evidence="1">Uncharacterized protein</fullName>
    </submittedName>
</protein>
<sequence>MVISFQESTNRRDNLVSMKFKTCALTCQFHRTQFFSFLLNRDRNMLIMQLPLILLFAQDHAEAAPLQRKISLHRRIGNPDITIYKSHIIIDLNGDLLPFNAHTIVAHIWAILLPCSLISLDPFQLGANINQTDIWSAKLTNFAEFK</sequence>
<gene>
    <name evidence="1" type="ORF">F969_02936</name>
</gene>